<evidence type="ECO:0000256" key="1">
    <source>
        <dbReference type="SAM" id="MobiDB-lite"/>
    </source>
</evidence>
<comment type="caution">
    <text evidence="2">The sequence shown here is derived from an EMBL/GenBank/DDBJ whole genome shotgun (WGS) entry which is preliminary data.</text>
</comment>
<reference evidence="2 3" key="1">
    <citation type="journal article" date="2020" name="Biotechnol. Biofuels">
        <title>New insights from the biogas microbiome by comprehensive genome-resolved metagenomics of nearly 1600 species originating from multiple anaerobic digesters.</title>
        <authorList>
            <person name="Campanaro S."/>
            <person name="Treu L."/>
            <person name="Rodriguez-R L.M."/>
            <person name="Kovalovszki A."/>
            <person name="Ziels R.M."/>
            <person name="Maus I."/>
            <person name="Zhu X."/>
            <person name="Kougias P.G."/>
            <person name="Basile A."/>
            <person name="Luo G."/>
            <person name="Schluter A."/>
            <person name="Konstantinidis K.T."/>
            <person name="Angelidaki I."/>
        </authorList>
    </citation>
    <scope>NUCLEOTIDE SEQUENCE [LARGE SCALE GENOMIC DNA]</scope>
    <source>
        <strain evidence="2">AS04akNAM_66</strain>
    </source>
</reference>
<feature type="compositionally biased region" description="Basic and acidic residues" evidence="1">
    <location>
        <begin position="48"/>
        <end position="59"/>
    </location>
</feature>
<dbReference type="EMBL" id="DUMN01000192">
    <property type="protein sequence ID" value="HHV67284.1"/>
    <property type="molecule type" value="Genomic_DNA"/>
</dbReference>
<proteinExistence type="predicted"/>
<feature type="region of interest" description="Disordered" evidence="1">
    <location>
        <begin position="1"/>
        <end position="59"/>
    </location>
</feature>
<dbReference type="Proteomes" id="UP000551563">
    <property type="component" value="Unassembled WGS sequence"/>
</dbReference>
<gene>
    <name evidence="2" type="ORF">GXX48_06530</name>
</gene>
<accession>A0A7V6PA93</accession>
<organism evidence="2 3">
    <name type="scientific">Brucella intermedia</name>
    <dbReference type="NCBI Taxonomy" id="94625"/>
    <lineage>
        <taxon>Bacteria</taxon>
        <taxon>Pseudomonadati</taxon>
        <taxon>Pseudomonadota</taxon>
        <taxon>Alphaproteobacteria</taxon>
        <taxon>Hyphomicrobiales</taxon>
        <taxon>Brucellaceae</taxon>
        <taxon>Brucella/Ochrobactrum group</taxon>
        <taxon>Brucella</taxon>
    </lineage>
</organism>
<evidence type="ECO:0000313" key="2">
    <source>
        <dbReference type="EMBL" id="HHV67284.1"/>
    </source>
</evidence>
<evidence type="ECO:0000313" key="3">
    <source>
        <dbReference type="Proteomes" id="UP000551563"/>
    </source>
</evidence>
<name>A0A7V6PA93_9HYPH</name>
<sequence length="647" mass="72135">MTDTSENTSKKPRKAGTQTGRRAIRAHFVDAMSRLEDSKRLTNAPDPNEPRVDPDDPERFIRPGKWDGYPDNAMPPHCPFTVVGRDTDGTVYCTTFTGHLRPLTRFDDITLADLSAPMTNDAMWAWPAWSKERKEVDEETGETKVIPPRVVRLETKTAARAIINEAARLPDFNPHDHHRGRGGWTNKGGEFVWHSGIWLFKSENGKITRSAPTMYDGFLYTRQKPSIEPWQEKVLPEESPAQRILQDLRTWKWARPYLDPFLALGWIVTALMGGALKARPIIFTTGGAGVGKSTLHELIKHVLHNCVFSSVDTTAAGIYQQVKQDSLPVMVDELESKANSMKAQSVIELARVAYSGGDIARGGQDHEGTLFTMRASFFFSAINPPPMKTQDKTRMAVLNLAALDKTDGIRRNVSVNPETDGRMFLRQIMDGWKSFNDELMPYYWGILREQGLDSRAIDTFGTLLSAAELVLGKQAMEDAGLPVADPGSLGEIIGEATSLERAERIDNWHQCLSHLLQSTIDAWKGGEKLTVGSVLEDMSIGQQPMDIDHGRDRLFAANLGVRKIGDPGRGFCLAVPKDGPMLKKIFAGTDWHESVWWDALKQAPAHVVITNAGNKQKVKINGELKHCLLVDLAAFEDYVNSLEREKE</sequence>
<dbReference type="AlphaFoldDB" id="A0A7V6PA93"/>
<protein>
    <submittedName>
        <fullName evidence="2">Uncharacterized protein</fullName>
    </submittedName>
</protein>